<evidence type="ECO:0000259" key="4">
    <source>
        <dbReference type="PROSITE" id="PS50158"/>
    </source>
</evidence>
<evidence type="ECO:0000256" key="3">
    <source>
        <dbReference type="SAM" id="SignalP"/>
    </source>
</evidence>
<dbReference type="InterPro" id="IPR036875">
    <property type="entry name" value="Znf_CCHC_sf"/>
</dbReference>
<dbReference type="InterPro" id="IPR001878">
    <property type="entry name" value="Znf_CCHC"/>
</dbReference>
<gene>
    <name evidence="5" type="ORF">CBR_g8713</name>
</gene>
<evidence type="ECO:0000313" key="6">
    <source>
        <dbReference type="Proteomes" id="UP000265515"/>
    </source>
</evidence>
<dbReference type="Pfam" id="PF00098">
    <property type="entry name" value="zf-CCHC"/>
    <property type="match status" value="1"/>
</dbReference>
<protein>
    <recommendedName>
        <fullName evidence="4">CCHC-type domain-containing protein</fullName>
    </recommendedName>
</protein>
<dbReference type="Gramene" id="GBG71292">
    <property type="protein sequence ID" value="GBG71292"/>
    <property type="gene ID" value="CBR_g8713"/>
</dbReference>
<proteinExistence type="predicted"/>
<dbReference type="Gene3D" id="4.10.60.10">
    <property type="entry name" value="Zinc finger, CCHC-type"/>
    <property type="match status" value="1"/>
</dbReference>
<feature type="signal peptide" evidence="3">
    <location>
        <begin position="1"/>
        <end position="25"/>
    </location>
</feature>
<feature type="compositionally biased region" description="Basic and acidic residues" evidence="2">
    <location>
        <begin position="172"/>
        <end position="209"/>
    </location>
</feature>
<dbReference type="SUPFAM" id="SSF57756">
    <property type="entry name" value="Retrovirus zinc finger-like domains"/>
    <property type="match status" value="1"/>
</dbReference>
<sequence>MLMGYSRLAAISGITLLVLVVAAGATDCGKPLDQCDFYFKGYDKNVPLLRLKKKGDTKYFYAGRLMHKAGVTDVEVTLRFGGFAFIMANNYNSNNGPFRGNCYNCGQSGHISRFCPVADRRFNGAPTSSAIVPFNASVAANASYSGQYAGASYLKQRVATLEDTVFKIKTKHEADEAKEKADTKEAEKKKREQEDEERRERERRDRESFHGTITKELSTKLDAVVGAIEKKVDESEVTHLKAEIERLKCAQSAAGPSSCVIKPPTEIEREQADLTIGVRAADLTIGVRATFCDS</sequence>
<evidence type="ECO:0000256" key="1">
    <source>
        <dbReference type="PROSITE-ProRule" id="PRU00047"/>
    </source>
</evidence>
<comment type="caution">
    <text evidence="5">The sequence shown here is derived from an EMBL/GenBank/DDBJ whole genome shotgun (WGS) entry which is preliminary data.</text>
</comment>
<dbReference type="AlphaFoldDB" id="A0A388KML1"/>
<dbReference type="GO" id="GO:0008270">
    <property type="term" value="F:zinc ion binding"/>
    <property type="evidence" value="ECO:0007669"/>
    <property type="project" value="UniProtKB-KW"/>
</dbReference>
<dbReference type="Proteomes" id="UP000265515">
    <property type="component" value="Unassembled WGS sequence"/>
</dbReference>
<evidence type="ECO:0000256" key="2">
    <source>
        <dbReference type="SAM" id="MobiDB-lite"/>
    </source>
</evidence>
<evidence type="ECO:0000313" key="5">
    <source>
        <dbReference type="EMBL" id="GBG71292.1"/>
    </source>
</evidence>
<keyword evidence="1" id="KW-0862">Zinc</keyword>
<dbReference type="OrthoDB" id="2012224at2759"/>
<keyword evidence="1" id="KW-0863">Zinc-finger</keyword>
<dbReference type="SMART" id="SM00343">
    <property type="entry name" value="ZnF_C2HC"/>
    <property type="match status" value="1"/>
</dbReference>
<accession>A0A388KML1</accession>
<dbReference type="GO" id="GO:0003676">
    <property type="term" value="F:nucleic acid binding"/>
    <property type="evidence" value="ECO:0007669"/>
    <property type="project" value="InterPro"/>
</dbReference>
<dbReference type="PROSITE" id="PS50158">
    <property type="entry name" value="ZF_CCHC"/>
    <property type="match status" value="1"/>
</dbReference>
<reference evidence="5 6" key="1">
    <citation type="journal article" date="2018" name="Cell">
        <title>The Chara Genome: Secondary Complexity and Implications for Plant Terrestrialization.</title>
        <authorList>
            <person name="Nishiyama T."/>
            <person name="Sakayama H."/>
            <person name="Vries J.D."/>
            <person name="Buschmann H."/>
            <person name="Saint-Marcoux D."/>
            <person name="Ullrich K.K."/>
            <person name="Haas F.B."/>
            <person name="Vanderstraeten L."/>
            <person name="Becker D."/>
            <person name="Lang D."/>
            <person name="Vosolsobe S."/>
            <person name="Rombauts S."/>
            <person name="Wilhelmsson P.K.I."/>
            <person name="Janitza P."/>
            <person name="Kern R."/>
            <person name="Heyl A."/>
            <person name="Rumpler F."/>
            <person name="Villalobos L.I.A.C."/>
            <person name="Clay J.M."/>
            <person name="Skokan R."/>
            <person name="Toyoda A."/>
            <person name="Suzuki Y."/>
            <person name="Kagoshima H."/>
            <person name="Schijlen E."/>
            <person name="Tajeshwar N."/>
            <person name="Catarino B."/>
            <person name="Hetherington A.J."/>
            <person name="Saltykova A."/>
            <person name="Bonnot C."/>
            <person name="Breuninger H."/>
            <person name="Symeonidi A."/>
            <person name="Radhakrishnan G.V."/>
            <person name="Van Nieuwerburgh F."/>
            <person name="Deforce D."/>
            <person name="Chang C."/>
            <person name="Karol K.G."/>
            <person name="Hedrich R."/>
            <person name="Ulvskov P."/>
            <person name="Glockner G."/>
            <person name="Delwiche C.F."/>
            <person name="Petrasek J."/>
            <person name="Van de Peer Y."/>
            <person name="Friml J."/>
            <person name="Beilby M."/>
            <person name="Dolan L."/>
            <person name="Kohara Y."/>
            <person name="Sugano S."/>
            <person name="Fujiyama A."/>
            <person name="Delaux P.-M."/>
            <person name="Quint M."/>
            <person name="TheiBen G."/>
            <person name="Hagemann M."/>
            <person name="Harholt J."/>
            <person name="Dunand C."/>
            <person name="Zachgo S."/>
            <person name="Langdale J."/>
            <person name="Maumus F."/>
            <person name="Straeten D.V.D."/>
            <person name="Gould S.B."/>
            <person name="Rensing S.A."/>
        </authorList>
    </citation>
    <scope>NUCLEOTIDE SEQUENCE [LARGE SCALE GENOMIC DNA]</scope>
    <source>
        <strain evidence="5 6">S276</strain>
    </source>
</reference>
<keyword evidence="1" id="KW-0479">Metal-binding</keyword>
<feature type="region of interest" description="Disordered" evidence="2">
    <location>
        <begin position="172"/>
        <end position="212"/>
    </location>
</feature>
<keyword evidence="6" id="KW-1185">Reference proteome</keyword>
<feature type="domain" description="CCHC-type" evidence="4">
    <location>
        <begin position="102"/>
        <end position="116"/>
    </location>
</feature>
<feature type="chain" id="PRO_5017471161" description="CCHC-type domain-containing protein" evidence="3">
    <location>
        <begin position="26"/>
        <end position="294"/>
    </location>
</feature>
<organism evidence="5 6">
    <name type="scientific">Chara braunii</name>
    <name type="common">Braun's stonewort</name>
    <dbReference type="NCBI Taxonomy" id="69332"/>
    <lineage>
        <taxon>Eukaryota</taxon>
        <taxon>Viridiplantae</taxon>
        <taxon>Streptophyta</taxon>
        <taxon>Charophyceae</taxon>
        <taxon>Charales</taxon>
        <taxon>Characeae</taxon>
        <taxon>Chara</taxon>
    </lineage>
</organism>
<name>A0A388KML1_CHABU</name>
<keyword evidence="3" id="KW-0732">Signal</keyword>
<dbReference type="EMBL" id="BFEA01000144">
    <property type="protein sequence ID" value="GBG71292.1"/>
    <property type="molecule type" value="Genomic_DNA"/>
</dbReference>